<gene>
    <name evidence="3" type="ORF">PGQ11_012673</name>
</gene>
<evidence type="ECO:0000256" key="2">
    <source>
        <dbReference type="SAM" id="Phobius"/>
    </source>
</evidence>
<keyword evidence="4" id="KW-1185">Reference proteome</keyword>
<evidence type="ECO:0000313" key="3">
    <source>
        <dbReference type="EMBL" id="KAK8856761.1"/>
    </source>
</evidence>
<feature type="transmembrane region" description="Helical" evidence="2">
    <location>
        <begin position="45"/>
        <end position="68"/>
    </location>
</feature>
<evidence type="ECO:0000256" key="1">
    <source>
        <dbReference type="SAM" id="MobiDB-lite"/>
    </source>
</evidence>
<dbReference type="InterPro" id="IPR053008">
    <property type="entry name" value="Phomopsin_biosynth_assoc"/>
</dbReference>
<sequence>MWLSSLFSSRRVDRNDEAKFEPLLEDPEATARSPSPRDARPRRPITVAAMILAAWSIALICWNFVLLFPSLPALHETPQAPAILLSHCGNSTAEARALGCSYDTLEQSWVPPDCADPETLEEYQRWNTWPGFNDENGQQPLDAEAMSERTHASRYWIQPLDHGMHCVYTLKRHIKLGGRGKEMFSTDSSDGELPDLQASMEHHIHHCLSLLAHLAMGGSYAQEDDDIQKWSINRTGFSKCYGKRRSVTK</sequence>
<name>A0ABR2I354_9PEZI</name>
<dbReference type="PANTHER" id="PTHR35896:SF3">
    <property type="entry name" value="MAJOR FACILITATOR SUPERFAMILY TRANSPORTER"/>
    <property type="match status" value="1"/>
</dbReference>
<dbReference type="EMBL" id="JAPCWZ010000007">
    <property type="protein sequence ID" value="KAK8856761.1"/>
    <property type="molecule type" value="Genomic_DNA"/>
</dbReference>
<accession>A0ABR2I354</accession>
<keyword evidence="2" id="KW-1133">Transmembrane helix</keyword>
<reference evidence="3 4" key="1">
    <citation type="journal article" date="2024" name="IMA Fungus">
        <title>Apiospora arundinis, a panoply of carbohydrate-active enzymes and secondary metabolites.</title>
        <authorList>
            <person name="Sorensen T."/>
            <person name="Petersen C."/>
            <person name="Muurmann A.T."/>
            <person name="Christiansen J.V."/>
            <person name="Brundto M.L."/>
            <person name="Overgaard C.K."/>
            <person name="Boysen A.T."/>
            <person name="Wollenberg R.D."/>
            <person name="Larsen T.O."/>
            <person name="Sorensen J.L."/>
            <person name="Nielsen K.L."/>
            <person name="Sondergaard T.E."/>
        </authorList>
    </citation>
    <scope>NUCLEOTIDE SEQUENCE [LARGE SCALE GENOMIC DNA]</scope>
    <source>
        <strain evidence="3 4">AAU 773</strain>
    </source>
</reference>
<dbReference type="PANTHER" id="PTHR35896">
    <property type="entry name" value="IG-LIKE DOMAIN-CONTAINING PROTEIN"/>
    <property type="match status" value="1"/>
</dbReference>
<protein>
    <submittedName>
        <fullName evidence="3">Uncharacterized protein</fullName>
    </submittedName>
</protein>
<keyword evidence="2" id="KW-0812">Transmembrane</keyword>
<dbReference type="Proteomes" id="UP001390339">
    <property type="component" value="Unassembled WGS sequence"/>
</dbReference>
<evidence type="ECO:0000313" key="4">
    <source>
        <dbReference type="Proteomes" id="UP001390339"/>
    </source>
</evidence>
<organism evidence="3 4">
    <name type="scientific">Apiospora arundinis</name>
    <dbReference type="NCBI Taxonomy" id="335852"/>
    <lineage>
        <taxon>Eukaryota</taxon>
        <taxon>Fungi</taxon>
        <taxon>Dikarya</taxon>
        <taxon>Ascomycota</taxon>
        <taxon>Pezizomycotina</taxon>
        <taxon>Sordariomycetes</taxon>
        <taxon>Xylariomycetidae</taxon>
        <taxon>Amphisphaeriales</taxon>
        <taxon>Apiosporaceae</taxon>
        <taxon>Apiospora</taxon>
    </lineage>
</organism>
<keyword evidence="2" id="KW-0472">Membrane</keyword>
<proteinExistence type="predicted"/>
<feature type="region of interest" description="Disordered" evidence="1">
    <location>
        <begin position="18"/>
        <end position="40"/>
    </location>
</feature>
<comment type="caution">
    <text evidence="3">The sequence shown here is derived from an EMBL/GenBank/DDBJ whole genome shotgun (WGS) entry which is preliminary data.</text>
</comment>